<feature type="region of interest" description="Disordered" evidence="1">
    <location>
        <begin position="1"/>
        <end position="22"/>
    </location>
</feature>
<evidence type="ECO:0000313" key="3">
    <source>
        <dbReference type="Proteomes" id="UP001305779"/>
    </source>
</evidence>
<proteinExistence type="predicted"/>
<reference evidence="2 3" key="1">
    <citation type="journal article" date="2023" name="G3 (Bethesda)">
        <title>A chromosome-level genome assembly of Zasmidium syzygii isolated from banana leaves.</title>
        <authorList>
            <person name="van Westerhoven A.C."/>
            <person name="Mehrabi R."/>
            <person name="Talebi R."/>
            <person name="Steentjes M.B.F."/>
            <person name="Corcolon B."/>
            <person name="Chong P.A."/>
            <person name="Kema G.H.J."/>
            <person name="Seidl M.F."/>
        </authorList>
    </citation>
    <scope>NUCLEOTIDE SEQUENCE [LARGE SCALE GENOMIC DNA]</scope>
    <source>
        <strain evidence="2 3">P124</strain>
    </source>
</reference>
<name>A0ABR0EVS8_ZASCE</name>
<organism evidence="2 3">
    <name type="scientific">Zasmidium cellare</name>
    <name type="common">Wine cellar mold</name>
    <name type="synonym">Racodium cellare</name>
    <dbReference type="NCBI Taxonomy" id="395010"/>
    <lineage>
        <taxon>Eukaryota</taxon>
        <taxon>Fungi</taxon>
        <taxon>Dikarya</taxon>
        <taxon>Ascomycota</taxon>
        <taxon>Pezizomycotina</taxon>
        <taxon>Dothideomycetes</taxon>
        <taxon>Dothideomycetidae</taxon>
        <taxon>Mycosphaerellales</taxon>
        <taxon>Mycosphaerellaceae</taxon>
        <taxon>Zasmidium</taxon>
    </lineage>
</organism>
<dbReference type="EMBL" id="JAXOVC010000002">
    <property type="protein sequence ID" value="KAK4505286.1"/>
    <property type="molecule type" value="Genomic_DNA"/>
</dbReference>
<evidence type="ECO:0000256" key="1">
    <source>
        <dbReference type="SAM" id="MobiDB-lite"/>
    </source>
</evidence>
<keyword evidence="3" id="KW-1185">Reference proteome</keyword>
<sequence>MATSPSSQGDDPPSARDGKPPLTLSVAELEQVTALMTLVDHLTPAAKSELRRQLREHDNTESIFFKLPGELRNRIFEMAFLDDLVSSEAQKTTAPSPLPKKPEDWESMKEPTIETHQELKALLCGPKAMNTCRQMRRESRSLLGLDKIVVTKCAAPDEDKVAVSPIRLDEVFLKPGKMFFWVYLHESEDIASGFADQCLQYARLSKEDAGTGTVSFPSTLGIKPRSIFVECNEDIKDPGHKHRVKARKTAA</sequence>
<dbReference type="Proteomes" id="UP001305779">
    <property type="component" value="Unassembled WGS sequence"/>
</dbReference>
<accession>A0ABR0EVS8</accession>
<gene>
    <name evidence="2" type="ORF">PRZ48_003249</name>
</gene>
<protein>
    <submittedName>
        <fullName evidence="2">Uncharacterized protein</fullName>
    </submittedName>
</protein>
<comment type="caution">
    <text evidence="2">The sequence shown here is derived from an EMBL/GenBank/DDBJ whole genome shotgun (WGS) entry which is preliminary data.</text>
</comment>
<evidence type="ECO:0000313" key="2">
    <source>
        <dbReference type="EMBL" id="KAK4505286.1"/>
    </source>
</evidence>